<name>A0AAW9PQW4_9CYAN</name>
<organism evidence="1 2">
    <name type="scientific">Tumidithrix elongata BACA0141</name>
    <dbReference type="NCBI Taxonomy" id="2716417"/>
    <lineage>
        <taxon>Bacteria</taxon>
        <taxon>Bacillati</taxon>
        <taxon>Cyanobacteriota</taxon>
        <taxon>Cyanophyceae</taxon>
        <taxon>Pseudanabaenales</taxon>
        <taxon>Pseudanabaenaceae</taxon>
        <taxon>Tumidithrix</taxon>
        <taxon>Tumidithrix elongata</taxon>
    </lineage>
</organism>
<dbReference type="EMBL" id="JAZBJZ010000008">
    <property type="protein sequence ID" value="MEE3715812.1"/>
    <property type="molecule type" value="Genomic_DNA"/>
</dbReference>
<sequence>MVTKTISAQDLIERLRKYKSESERWKLLYQDTLEALQREQEAHAQTKSNLFKILGDAIAARTS</sequence>
<gene>
    <name evidence="1" type="ORF">V2H45_03515</name>
</gene>
<evidence type="ECO:0000313" key="1">
    <source>
        <dbReference type="EMBL" id="MEE3715812.1"/>
    </source>
</evidence>
<evidence type="ECO:0000313" key="2">
    <source>
        <dbReference type="Proteomes" id="UP001333818"/>
    </source>
</evidence>
<dbReference type="Proteomes" id="UP001333818">
    <property type="component" value="Unassembled WGS sequence"/>
</dbReference>
<dbReference type="AlphaFoldDB" id="A0AAW9PQW4"/>
<accession>A0AAW9PQW4</accession>
<reference evidence="1" key="1">
    <citation type="submission" date="2024-01" db="EMBL/GenBank/DDBJ databases">
        <title>Bank of Algae and Cyanobacteria of the Azores (BACA) strain genomes.</title>
        <authorList>
            <person name="Luz R."/>
            <person name="Cordeiro R."/>
            <person name="Fonseca A."/>
            <person name="Goncalves V."/>
        </authorList>
    </citation>
    <scope>NUCLEOTIDE SEQUENCE</scope>
    <source>
        <strain evidence="1">BACA0141</strain>
    </source>
</reference>
<comment type="caution">
    <text evidence="1">The sequence shown here is derived from an EMBL/GenBank/DDBJ whole genome shotgun (WGS) entry which is preliminary data.</text>
</comment>
<proteinExistence type="predicted"/>
<keyword evidence="2" id="KW-1185">Reference proteome</keyword>
<protein>
    <submittedName>
        <fullName evidence="1">Uncharacterized protein</fullName>
    </submittedName>
</protein>
<dbReference type="RefSeq" id="WP_330482236.1">
    <property type="nucleotide sequence ID" value="NZ_JAZBJZ010000008.1"/>
</dbReference>